<evidence type="ECO:0000313" key="4">
    <source>
        <dbReference type="EnsemblMetazoa" id="XP_016843375"/>
    </source>
</evidence>
<proteinExistence type="predicted"/>
<dbReference type="AlphaFoldDB" id="A0A7M7IW40"/>
<evidence type="ECO:0000259" key="3">
    <source>
        <dbReference type="PROSITE" id="PS50158"/>
    </source>
</evidence>
<feature type="region of interest" description="Disordered" evidence="2">
    <location>
        <begin position="385"/>
        <end position="465"/>
    </location>
</feature>
<dbReference type="Proteomes" id="UP000002358">
    <property type="component" value="Unassembled WGS sequence"/>
</dbReference>
<keyword evidence="5" id="KW-1185">Reference proteome</keyword>
<feature type="region of interest" description="Disordered" evidence="2">
    <location>
        <begin position="333"/>
        <end position="370"/>
    </location>
</feature>
<organism evidence="4 5">
    <name type="scientific">Nasonia vitripennis</name>
    <name type="common">Parasitic wasp</name>
    <dbReference type="NCBI Taxonomy" id="7425"/>
    <lineage>
        <taxon>Eukaryota</taxon>
        <taxon>Metazoa</taxon>
        <taxon>Ecdysozoa</taxon>
        <taxon>Arthropoda</taxon>
        <taxon>Hexapoda</taxon>
        <taxon>Insecta</taxon>
        <taxon>Pterygota</taxon>
        <taxon>Neoptera</taxon>
        <taxon>Endopterygota</taxon>
        <taxon>Hymenoptera</taxon>
        <taxon>Apocrita</taxon>
        <taxon>Proctotrupomorpha</taxon>
        <taxon>Chalcidoidea</taxon>
        <taxon>Pteromalidae</taxon>
        <taxon>Pteromalinae</taxon>
        <taxon>Nasonia</taxon>
    </lineage>
</organism>
<feature type="compositionally biased region" description="Polar residues" evidence="2">
    <location>
        <begin position="333"/>
        <end position="358"/>
    </location>
</feature>
<dbReference type="PROSITE" id="PS50158">
    <property type="entry name" value="ZF_CCHC"/>
    <property type="match status" value="1"/>
</dbReference>
<keyword evidence="1" id="KW-0479">Metal-binding</keyword>
<dbReference type="SUPFAM" id="SSF57756">
    <property type="entry name" value="Retrovirus zinc finger-like domains"/>
    <property type="match status" value="1"/>
</dbReference>
<protein>
    <recommendedName>
        <fullName evidence="3">CCHC-type domain-containing protein</fullName>
    </recommendedName>
</protein>
<dbReference type="GO" id="GO:0003676">
    <property type="term" value="F:nucleic acid binding"/>
    <property type="evidence" value="ECO:0007669"/>
    <property type="project" value="InterPro"/>
</dbReference>
<name>A0A7M7IW40_NASVI</name>
<dbReference type="InterPro" id="IPR001878">
    <property type="entry name" value="Znf_CCHC"/>
</dbReference>
<dbReference type="InParanoid" id="A0A7M7IW40"/>
<dbReference type="OrthoDB" id="7701198at2759"/>
<keyword evidence="1" id="KW-0862">Zinc</keyword>
<dbReference type="InterPro" id="IPR036875">
    <property type="entry name" value="Znf_CCHC_sf"/>
</dbReference>
<evidence type="ECO:0000313" key="5">
    <source>
        <dbReference type="Proteomes" id="UP000002358"/>
    </source>
</evidence>
<feature type="domain" description="CCHC-type" evidence="3">
    <location>
        <begin position="224"/>
        <end position="239"/>
    </location>
</feature>
<accession>A0A7M7IW40</accession>
<feature type="region of interest" description="Disordered" evidence="2">
    <location>
        <begin position="1"/>
        <end position="24"/>
    </location>
</feature>
<reference evidence="4" key="1">
    <citation type="submission" date="2021-01" db="UniProtKB">
        <authorList>
            <consortium name="EnsemblMetazoa"/>
        </authorList>
    </citation>
    <scope>IDENTIFICATION</scope>
</reference>
<dbReference type="EnsemblMetazoa" id="XM_016987886">
    <property type="protein sequence ID" value="XP_016843375"/>
    <property type="gene ID" value="LOC107981645"/>
</dbReference>
<feature type="compositionally biased region" description="Low complexity" evidence="2">
    <location>
        <begin position="359"/>
        <end position="370"/>
    </location>
</feature>
<dbReference type="KEGG" id="nvi:107981645"/>
<evidence type="ECO:0000256" key="2">
    <source>
        <dbReference type="SAM" id="MobiDB-lite"/>
    </source>
</evidence>
<dbReference type="GeneID" id="107981645"/>
<sequence>MTTEKMDSDADAHSEKDFGSKRKLNEIDENIDRREYKKQTINEIETGEKSFDKDGYSENCKGPYQVWIKNLSPSNKVFNIYKVGKIVVKYYKTVQEVKKDGRFRGIIVFNDREEANKALEDTIFKDNDMTTFVPGFKKMRKGVLRGIPIDLSTDDLKTEIMSSLEVINVSRMNRKNPNSTNDDDKWIPTKSVMVTFKGDFLPKEVSICLVKTKVDPYVRRRMQCYNCFKFGHMAKTCRNQKRCSMCGELHHDEGCSGVTPRCANCKGSHKSIDSRCQIYEKNKLLCERMAYDNLSYAEAHARIFGKSNAPRLNRLDFPNLRNRTNKEPEVFNNQTQLQDGNQNASQIQPKDNMGQNILSPTITTKSTSTTMPVRNYSRMNAQQFFYTNNNTNTNSQTSTQLKGEKEKDKPANLPSTNQPLRNSLQTSQTTLSRMSTTEKLHARLSNSTNNLKPLNKKSSSQNQKT</sequence>
<feature type="compositionally biased region" description="Polar residues" evidence="2">
    <location>
        <begin position="413"/>
        <end position="435"/>
    </location>
</feature>
<dbReference type="SMART" id="SM00343">
    <property type="entry name" value="ZnF_C2HC"/>
    <property type="match status" value="1"/>
</dbReference>
<keyword evidence="1" id="KW-0863">Zinc-finger</keyword>
<dbReference type="RefSeq" id="XP_016843375.2">
    <property type="nucleotide sequence ID" value="XM_016987886.3"/>
</dbReference>
<feature type="compositionally biased region" description="Low complexity" evidence="2">
    <location>
        <begin position="387"/>
        <end position="400"/>
    </location>
</feature>
<evidence type="ECO:0000256" key="1">
    <source>
        <dbReference type="PROSITE-ProRule" id="PRU00047"/>
    </source>
</evidence>
<feature type="compositionally biased region" description="Polar residues" evidence="2">
    <location>
        <begin position="444"/>
        <end position="465"/>
    </location>
</feature>
<dbReference type="GO" id="GO:0008270">
    <property type="term" value="F:zinc ion binding"/>
    <property type="evidence" value="ECO:0007669"/>
    <property type="project" value="UniProtKB-KW"/>
</dbReference>